<organism evidence="6 7">
    <name type="scientific">Thermoflavifilum aggregans</name>
    <dbReference type="NCBI Taxonomy" id="454188"/>
    <lineage>
        <taxon>Bacteria</taxon>
        <taxon>Pseudomonadati</taxon>
        <taxon>Bacteroidota</taxon>
        <taxon>Chitinophagia</taxon>
        <taxon>Chitinophagales</taxon>
        <taxon>Chitinophagaceae</taxon>
        <taxon>Thermoflavifilum</taxon>
    </lineage>
</organism>
<dbReference type="Proteomes" id="UP000230000">
    <property type="component" value="Unassembled WGS sequence"/>
</dbReference>
<dbReference type="InterPro" id="IPR051598">
    <property type="entry name" value="TSUP/Inactive_protease-like"/>
</dbReference>
<evidence type="ECO:0000313" key="6">
    <source>
        <dbReference type="EMBL" id="PJJ76124.1"/>
    </source>
</evidence>
<feature type="transmembrane region" description="Helical" evidence="5">
    <location>
        <begin position="104"/>
        <end position="123"/>
    </location>
</feature>
<evidence type="ECO:0000256" key="4">
    <source>
        <dbReference type="ARBA" id="ARBA00023136"/>
    </source>
</evidence>
<keyword evidence="5" id="KW-1003">Cell membrane</keyword>
<evidence type="ECO:0000256" key="1">
    <source>
        <dbReference type="ARBA" id="ARBA00004141"/>
    </source>
</evidence>
<protein>
    <recommendedName>
        <fullName evidence="5">Probable membrane transporter protein</fullName>
    </recommendedName>
</protein>
<dbReference type="PANTHER" id="PTHR43701:SF2">
    <property type="entry name" value="MEMBRANE TRANSPORTER PROTEIN YJNA-RELATED"/>
    <property type="match status" value="1"/>
</dbReference>
<sequence>MQLNIIAMAGLLILGICAGYLGGLAGVGGGILVVPALVYIFGFNQHQAQGTTLAMMIPPIGLLAAREYYLRGYVHISACLLLISGYLLGSYLGGRLAVHLPDHVVRKIFAWFILLVSLKILFFTPTKT</sequence>
<keyword evidence="7" id="KW-1185">Reference proteome</keyword>
<comment type="subcellular location">
    <subcellularLocation>
        <location evidence="5">Cell membrane</location>
        <topology evidence="5">Multi-pass membrane protein</topology>
    </subcellularLocation>
    <subcellularLocation>
        <location evidence="1">Membrane</location>
        <topology evidence="1">Multi-pass membrane protein</topology>
    </subcellularLocation>
</comment>
<evidence type="ECO:0000313" key="7">
    <source>
        <dbReference type="Proteomes" id="UP000230000"/>
    </source>
</evidence>
<evidence type="ECO:0000256" key="3">
    <source>
        <dbReference type="ARBA" id="ARBA00022989"/>
    </source>
</evidence>
<reference evidence="6 7" key="1">
    <citation type="submission" date="2017-11" db="EMBL/GenBank/DDBJ databases">
        <title>Genomic Encyclopedia of Archaeal and Bacterial Type Strains, Phase II (KMG-II): From Individual Species to Whole Genera.</title>
        <authorList>
            <person name="Goeker M."/>
        </authorList>
    </citation>
    <scope>NUCLEOTIDE SEQUENCE [LARGE SCALE GENOMIC DNA]</scope>
    <source>
        <strain evidence="6 7">DSM 27268</strain>
    </source>
</reference>
<dbReference type="RefSeq" id="WP_100314645.1">
    <property type="nucleotide sequence ID" value="NZ_PGFG01000001.1"/>
</dbReference>
<gene>
    <name evidence="6" type="ORF">BXY57_1728</name>
</gene>
<feature type="transmembrane region" description="Helical" evidence="5">
    <location>
        <begin position="47"/>
        <end position="65"/>
    </location>
</feature>
<dbReference type="OrthoDB" id="595460at2"/>
<name>A0A2M9CW49_9BACT</name>
<proteinExistence type="inferred from homology"/>
<dbReference type="InterPro" id="IPR002781">
    <property type="entry name" value="TM_pro_TauE-like"/>
</dbReference>
<accession>A0A2M9CW49</accession>
<feature type="transmembrane region" description="Helical" evidence="5">
    <location>
        <begin position="12"/>
        <end position="41"/>
    </location>
</feature>
<evidence type="ECO:0000256" key="2">
    <source>
        <dbReference type="ARBA" id="ARBA00022692"/>
    </source>
</evidence>
<keyword evidence="4 5" id="KW-0472">Membrane</keyword>
<dbReference type="PANTHER" id="PTHR43701">
    <property type="entry name" value="MEMBRANE TRANSPORTER PROTEIN MJ0441-RELATED"/>
    <property type="match status" value="1"/>
</dbReference>
<dbReference type="GO" id="GO:0005886">
    <property type="term" value="C:plasma membrane"/>
    <property type="evidence" value="ECO:0007669"/>
    <property type="project" value="UniProtKB-SubCell"/>
</dbReference>
<keyword evidence="2 5" id="KW-0812">Transmembrane</keyword>
<dbReference type="EMBL" id="PGFG01000001">
    <property type="protein sequence ID" value="PJJ76124.1"/>
    <property type="molecule type" value="Genomic_DNA"/>
</dbReference>
<dbReference type="Pfam" id="PF01925">
    <property type="entry name" value="TauE"/>
    <property type="match status" value="1"/>
</dbReference>
<feature type="transmembrane region" description="Helical" evidence="5">
    <location>
        <begin position="72"/>
        <end position="92"/>
    </location>
</feature>
<evidence type="ECO:0000256" key="5">
    <source>
        <dbReference type="RuleBase" id="RU363041"/>
    </source>
</evidence>
<dbReference type="AlphaFoldDB" id="A0A2M9CW49"/>
<comment type="caution">
    <text evidence="6">The sequence shown here is derived from an EMBL/GenBank/DDBJ whole genome shotgun (WGS) entry which is preliminary data.</text>
</comment>
<keyword evidence="3 5" id="KW-1133">Transmembrane helix</keyword>
<comment type="similarity">
    <text evidence="5">Belongs to the 4-toluene sulfonate uptake permease (TSUP) (TC 2.A.102) family.</text>
</comment>